<dbReference type="CDD" id="cd02947">
    <property type="entry name" value="TRX_family"/>
    <property type="match status" value="1"/>
</dbReference>
<dbReference type="GO" id="GO:0005829">
    <property type="term" value="C:cytosol"/>
    <property type="evidence" value="ECO:0007669"/>
    <property type="project" value="TreeGrafter"/>
</dbReference>
<keyword evidence="5" id="KW-1185">Reference proteome</keyword>
<dbReference type="AlphaFoldDB" id="A0A1D2KQ30"/>
<accession>A0A1D2KQ30</accession>
<dbReference type="EMBL" id="CP023483">
    <property type="protein sequence ID" value="ATF25226.1"/>
    <property type="molecule type" value="Genomic_DNA"/>
</dbReference>
<evidence type="ECO:0000256" key="1">
    <source>
        <dbReference type="ARBA" id="ARBA00023157"/>
    </source>
</evidence>
<dbReference type="STRING" id="2756.BFR44_01740"/>
<gene>
    <name evidence="4" type="ORF">BTBSAS_100070</name>
    <name evidence="3" type="ORF">CNY62_01840</name>
</gene>
<dbReference type="GO" id="GO:0045454">
    <property type="term" value="P:cell redox homeostasis"/>
    <property type="evidence" value="ECO:0007669"/>
    <property type="project" value="TreeGrafter"/>
</dbReference>
<dbReference type="KEGG" id="bths:CNY62_01840"/>
<proteinExistence type="predicted"/>
<dbReference type="Proteomes" id="UP000270190">
    <property type="component" value="Unassembled WGS sequence"/>
</dbReference>
<evidence type="ECO:0000256" key="2">
    <source>
        <dbReference type="ARBA" id="ARBA00023284"/>
    </source>
</evidence>
<reference evidence="3 5" key="1">
    <citation type="submission" date="2017-09" db="EMBL/GenBank/DDBJ databases">
        <title>Complete Genome Sequences of Two Strains of the Meat Spoilage Bacterium Brochothrix thermosphacta Isolated from Ground Chicken.</title>
        <authorList>
            <person name="Paoli G.C."/>
            <person name="Wijey C."/>
            <person name="Chen C.-Y."/>
            <person name="Nguyen L."/>
            <person name="Yan X."/>
            <person name="Irwin P.L."/>
        </authorList>
    </citation>
    <scope>NUCLEOTIDE SEQUENCE [LARGE SCALE GENOMIC DNA]</scope>
    <source>
        <strain evidence="3 5">BI</strain>
    </source>
</reference>
<protein>
    <submittedName>
        <fullName evidence="3">Thioredoxin</fullName>
    </submittedName>
</protein>
<keyword evidence="1" id="KW-1015">Disulfide bond</keyword>
<dbReference type="Gene3D" id="3.40.30.10">
    <property type="entry name" value="Glutaredoxin"/>
    <property type="match status" value="1"/>
</dbReference>
<dbReference type="RefSeq" id="WP_069131680.1">
    <property type="nucleotide sequence ID" value="NZ_CP023483.1"/>
</dbReference>
<reference evidence="6" key="3">
    <citation type="submission" date="2018-04" db="EMBL/GenBank/DDBJ databases">
        <authorList>
            <person name="Illikoud N."/>
        </authorList>
    </citation>
    <scope>NUCLEOTIDE SEQUENCE [LARGE SCALE GENOMIC DNA]</scope>
</reference>
<dbReference type="PANTHER" id="PTHR45663:SF11">
    <property type="entry name" value="GEO12009P1"/>
    <property type="match status" value="1"/>
</dbReference>
<dbReference type="PROSITE" id="PS51257">
    <property type="entry name" value="PROKAR_LIPOPROTEIN"/>
    <property type="match status" value="1"/>
</dbReference>
<dbReference type="InterPro" id="IPR036249">
    <property type="entry name" value="Thioredoxin-like_sf"/>
</dbReference>
<reference evidence="4" key="2">
    <citation type="submission" date="2018-04" db="EMBL/GenBank/DDBJ databases">
        <authorList>
            <person name="Go L.Y."/>
            <person name="Mitchell J.A."/>
        </authorList>
    </citation>
    <scope>NUCLEOTIDE SEQUENCE</scope>
    <source>
        <strain evidence="4">BSAS1 3</strain>
    </source>
</reference>
<organism evidence="3 5">
    <name type="scientific">Brochothrix thermosphacta</name>
    <name type="common">Microbacterium thermosphactum</name>
    <dbReference type="NCBI Taxonomy" id="2756"/>
    <lineage>
        <taxon>Bacteria</taxon>
        <taxon>Bacillati</taxon>
        <taxon>Bacillota</taxon>
        <taxon>Bacilli</taxon>
        <taxon>Bacillales</taxon>
        <taxon>Listeriaceae</taxon>
        <taxon>Brochothrix</taxon>
    </lineage>
</organism>
<dbReference type="Proteomes" id="UP000243591">
    <property type="component" value="Chromosome"/>
</dbReference>
<evidence type="ECO:0000313" key="5">
    <source>
        <dbReference type="Proteomes" id="UP000243591"/>
    </source>
</evidence>
<evidence type="ECO:0000313" key="3">
    <source>
        <dbReference type="EMBL" id="ATF25226.1"/>
    </source>
</evidence>
<dbReference type="GO" id="GO:0015035">
    <property type="term" value="F:protein-disulfide reductase activity"/>
    <property type="evidence" value="ECO:0007669"/>
    <property type="project" value="TreeGrafter"/>
</dbReference>
<keyword evidence="2" id="KW-0676">Redox-active center</keyword>
<dbReference type="InterPro" id="IPR046698">
    <property type="entry name" value="PedC-like"/>
</dbReference>
<evidence type="ECO:0000313" key="4">
    <source>
        <dbReference type="EMBL" id="SPP26601.1"/>
    </source>
</evidence>
<sequence>MRNVLLIFSLISIIFLFGCSKNSSSDIVGLVNIKESQELSVLMKKSDNAIYFVYFGRPSCPNCEVFQPRLEKISKKIKQTVYYFNTDEHRQSKDQKSVNDILDLYQIDRVPTLLMIKNGEIEEVLNDTINTDEIKKFMTPKK</sequence>
<name>A0A1D2KQ30_BROTH</name>
<dbReference type="PANTHER" id="PTHR45663">
    <property type="entry name" value="GEO12009P1"/>
    <property type="match status" value="1"/>
</dbReference>
<dbReference type="Pfam" id="PF20207">
    <property type="entry name" value="DUF6568"/>
    <property type="match status" value="1"/>
</dbReference>
<dbReference type="EMBL" id="OUNC01000002">
    <property type="protein sequence ID" value="SPP26601.1"/>
    <property type="molecule type" value="Genomic_DNA"/>
</dbReference>
<dbReference type="SUPFAM" id="SSF52833">
    <property type="entry name" value="Thioredoxin-like"/>
    <property type="match status" value="1"/>
</dbReference>
<evidence type="ECO:0000313" key="6">
    <source>
        <dbReference type="Proteomes" id="UP000270190"/>
    </source>
</evidence>